<reference evidence="4 5" key="3">
    <citation type="submission" date="2023-06" db="EMBL/GenBank/DDBJ databases">
        <authorList>
            <person name="Zeman M."/>
            <person name="Kubasova T."/>
            <person name="Jahodarova E."/>
            <person name="Nykrynova M."/>
            <person name="Rychlik I."/>
        </authorList>
    </citation>
    <scope>NUCLEOTIDE SEQUENCE [LARGE SCALE GENOMIC DNA]</scope>
    <source>
        <strain evidence="4 5">ET39</strain>
    </source>
</reference>
<evidence type="ECO:0000259" key="3">
    <source>
        <dbReference type="PROSITE" id="PS51186"/>
    </source>
</evidence>
<comment type="caution">
    <text evidence="4">The sequence shown here is derived from an EMBL/GenBank/DDBJ whole genome shotgun (WGS) entry which is preliminary data.</text>
</comment>
<keyword evidence="1 4" id="KW-0808">Transferase</keyword>
<dbReference type="PANTHER" id="PTHR43877">
    <property type="entry name" value="AMINOALKYLPHOSPHONATE N-ACETYLTRANSFERASE-RELATED-RELATED"/>
    <property type="match status" value="1"/>
</dbReference>
<dbReference type="Gene3D" id="3.40.630.30">
    <property type="match status" value="1"/>
</dbReference>
<dbReference type="PROSITE" id="PS51186">
    <property type="entry name" value="GNAT"/>
    <property type="match status" value="1"/>
</dbReference>
<dbReference type="CDD" id="cd04301">
    <property type="entry name" value="NAT_SF"/>
    <property type="match status" value="1"/>
</dbReference>
<dbReference type="RefSeq" id="WP_289606975.1">
    <property type="nucleotide sequence ID" value="NZ_JAUDCG010000007.1"/>
</dbReference>
<dbReference type="Proteomes" id="UP001529340">
    <property type="component" value="Unassembled WGS sequence"/>
</dbReference>
<dbReference type="SUPFAM" id="SSF55729">
    <property type="entry name" value="Acyl-CoA N-acyltransferases (Nat)"/>
    <property type="match status" value="1"/>
</dbReference>
<sequence>MEQAAFDIRLSDHPNEWRHIRMEVFQKEQGFQNEFDALDAQALHLCAYHNEEAIGCLRLYSEDPTKKHWHLGRLAVLAPWRHLHVATTLLQAAKQLLTEAGASTITLDAQSHLQAFYERSGYSVCGPTFHEEHVLHVPMRTYLGEPRTC</sequence>
<keyword evidence="2 4" id="KW-0012">Acyltransferase</keyword>
<dbReference type="EC" id="2.3.1.-" evidence="4"/>
<dbReference type="PANTHER" id="PTHR43877:SF1">
    <property type="entry name" value="ACETYLTRANSFERASE"/>
    <property type="match status" value="1"/>
</dbReference>
<dbReference type="InterPro" id="IPR000182">
    <property type="entry name" value="GNAT_dom"/>
</dbReference>
<reference evidence="5" key="1">
    <citation type="submission" date="2023-06" db="EMBL/GenBank/DDBJ databases">
        <title>Identification and characterization of horizontal gene transfer across gut microbiota members of farm animals based on homology search.</title>
        <authorList>
            <person name="Zeman M."/>
            <person name="Kubasova T."/>
            <person name="Jahodarova E."/>
            <person name="Nykrynova M."/>
            <person name="Rychlik I."/>
        </authorList>
    </citation>
    <scope>NUCLEOTIDE SEQUENCE [LARGE SCALE GENOMIC DNA]</scope>
    <source>
        <strain evidence="5">ET39</strain>
    </source>
</reference>
<feature type="domain" description="N-acetyltransferase" evidence="3">
    <location>
        <begin position="1"/>
        <end position="144"/>
    </location>
</feature>
<gene>
    <name evidence="4" type="ORF">QUV96_02485</name>
</gene>
<dbReference type="EMBL" id="JAUDCG010000007">
    <property type="protein sequence ID" value="MDM8156504.1"/>
    <property type="molecule type" value="Genomic_DNA"/>
</dbReference>
<proteinExistence type="predicted"/>
<dbReference type="InterPro" id="IPR050832">
    <property type="entry name" value="Bact_Acetyltransf"/>
</dbReference>
<organism evidence="4 5">
    <name type="scientific">Amedibacillus dolichus</name>
    <dbReference type="NCBI Taxonomy" id="31971"/>
    <lineage>
        <taxon>Bacteria</taxon>
        <taxon>Bacillati</taxon>
        <taxon>Bacillota</taxon>
        <taxon>Erysipelotrichia</taxon>
        <taxon>Erysipelotrichales</taxon>
        <taxon>Erysipelotrichaceae</taxon>
        <taxon>Amedibacillus</taxon>
    </lineage>
</organism>
<dbReference type="GO" id="GO:0016746">
    <property type="term" value="F:acyltransferase activity"/>
    <property type="evidence" value="ECO:0007669"/>
    <property type="project" value="UniProtKB-KW"/>
</dbReference>
<protein>
    <submittedName>
        <fullName evidence="4">GNAT family N-acetyltransferase</fullName>
        <ecNumber evidence="4">2.3.1.-</ecNumber>
    </submittedName>
</protein>
<accession>A0ABT7UA73</accession>
<name>A0ABT7UA73_9FIRM</name>
<evidence type="ECO:0000313" key="4">
    <source>
        <dbReference type="EMBL" id="MDM8156504.1"/>
    </source>
</evidence>
<reference evidence="4 5" key="2">
    <citation type="submission" date="2023-06" db="EMBL/GenBank/DDBJ databases">
        <title>Identification and characterization of horizontal gene transfer across gut microbiota members of farm animals based on homology search.</title>
        <authorList>
            <person name="Schwarzerova J."/>
            <person name="Nykrynova M."/>
            <person name="Jureckova K."/>
            <person name="Cejkova D."/>
            <person name="Rychlik I."/>
        </authorList>
    </citation>
    <scope>NUCLEOTIDE SEQUENCE [LARGE SCALE GENOMIC DNA]</scope>
    <source>
        <strain evidence="4 5">ET39</strain>
    </source>
</reference>
<keyword evidence="5" id="KW-1185">Reference proteome</keyword>
<evidence type="ECO:0000313" key="5">
    <source>
        <dbReference type="Proteomes" id="UP001529340"/>
    </source>
</evidence>
<dbReference type="Pfam" id="PF13673">
    <property type="entry name" value="Acetyltransf_10"/>
    <property type="match status" value="1"/>
</dbReference>
<evidence type="ECO:0000256" key="1">
    <source>
        <dbReference type="ARBA" id="ARBA00022679"/>
    </source>
</evidence>
<evidence type="ECO:0000256" key="2">
    <source>
        <dbReference type="ARBA" id="ARBA00023315"/>
    </source>
</evidence>
<dbReference type="InterPro" id="IPR016181">
    <property type="entry name" value="Acyl_CoA_acyltransferase"/>
</dbReference>